<dbReference type="InterPro" id="IPR040434">
    <property type="entry name" value="TSAP1"/>
</dbReference>
<evidence type="ECO:0000313" key="2">
    <source>
        <dbReference type="EMBL" id="ERE79484.1"/>
    </source>
</evidence>
<dbReference type="EMBL" id="KE672182">
    <property type="protein sequence ID" value="ERE79484.1"/>
    <property type="molecule type" value="Genomic_DNA"/>
</dbReference>
<protein>
    <recommendedName>
        <fullName evidence="1">tRNA selenocysteine 1-associated protein 1 C-terminal domain-containing protein</fullName>
    </recommendedName>
</protein>
<name>A0A061I9X8_CRIGR</name>
<accession>A0A061I9X8</accession>
<dbReference type="Pfam" id="PF17654">
    <property type="entry name" value="Trnau1ap"/>
    <property type="match status" value="1"/>
</dbReference>
<gene>
    <name evidence="2" type="ORF">H671_3g9563</name>
</gene>
<sequence>MAKWEDVVGFGTAQQNNYYLIWQREQLRFHYSQGCHCDNSDEQPSSSIYHLSCHTNGSTLNGNGPSTLAVCENPAPLAGPWAVPEETTAPAGNQDEELLEDLNLHLDTEESNKEFMAESEELYDSLRSCHWLSLDTILSNMPDEPNPTPNVKQVFITTSS</sequence>
<evidence type="ECO:0000259" key="1">
    <source>
        <dbReference type="Pfam" id="PF17654"/>
    </source>
</evidence>
<dbReference type="AlphaFoldDB" id="A0A061I9X8"/>
<proteinExistence type="predicted"/>
<dbReference type="PANTHER" id="PTHR37457:SF1">
    <property type="entry name" value="SIMILAR TO HUMAN CHROMOSOME 6 OPEN READING FRAME 52"/>
    <property type="match status" value="1"/>
</dbReference>
<feature type="domain" description="tRNA selenocysteine 1-associated protein 1 C-terminal" evidence="1">
    <location>
        <begin position="23"/>
        <end position="142"/>
    </location>
</feature>
<reference evidence="3" key="1">
    <citation type="journal article" date="2013" name="Nat. Biotechnol.">
        <title>Chinese hamster genome sequenced from sorted chromosomes.</title>
        <authorList>
            <person name="Brinkrolf K."/>
            <person name="Rupp O."/>
            <person name="Laux H."/>
            <person name="Kollin F."/>
            <person name="Ernst W."/>
            <person name="Linke B."/>
            <person name="Kofler R."/>
            <person name="Romand S."/>
            <person name="Hesse F."/>
            <person name="Budach W.E."/>
            <person name="Galosy S."/>
            <person name="Muller D."/>
            <person name="Noll T."/>
            <person name="Wienberg J."/>
            <person name="Jostock T."/>
            <person name="Leonard M."/>
            <person name="Grillari J."/>
            <person name="Tauch A."/>
            <person name="Goesmann A."/>
            <person name="Helk B."/>
            <person name="Mott J.E."/>
            <person name="Puhler A."/>
            <person name="Borth N."/>
        </authorList>
    </citation>
    <scope>NUCLEOTIDE SEQUENCE [LARGE SCALE GENOMIC DNA]</scope>
    <source>
        <strain evidence="3">17A/GY</strain>
    </source>
</reference>
<dbReference type="PANTHER" id="PTHR37457">
    <property type="entry name" value="TRNA SELENOCYSTEINE 1-ASSOCIATED PROTEIN 1-RELATED"/>
    <property type="match status" value="1"/>
</dbReference>
<dbReference type="InterPro" id="IPR041085">
    <property type="entry name" value="TSAP1_C"/>
</dbReference>
<dbReference type="Proteomes" id="UP000030759">
    <property type="component" value="Unassembled WGS sequence"/>
</dbReference>
<organism evidence="2 3">
    <name type="scientific">Cricetulus griseus</name>
    <name type="common">Chinese hamster</name>
    <name type="synonym">Cricetulus barabensis griseus</name>
    <dbReference type="NCBI Taxonomy" id="10029"/>
    <lineage>
        <taxon>Eukaryota</taxon>
        <taxon>Metazoa</taxon>
        <taxon>Chordata</taxon>
        <taxon>Craniata</taxon>
        <taxon>Vertebrata</taxon>
        <taxon>Euteleostomi</taxon>
        <taxon>Mammalia</taxon>
        <taxon>Eutheria</taxon>
        <taxon>Euarchontoglires</taxon>
        <taxon>Glires</taxon>
        <taxon>Rodentia</taxon>
        <taxon>Myomorpha</taxon>
        <taxon>Muroidea</taxon>
        <taxon>Cricetidae</taxon>
        <taxon>Cricetinae</taxon>
        <taxon>Cricetulus</taxon>
    </lineage>
</organism>
<evidence type="ECO:0000313" key="3">
    <source>
        <dbReference type="Proteomes" id="UP000030759"/>
    </source>
</evidence>